<dbReference type="OrthoDB" id="3169091at2"/>
<dbReference type="GO" id="GO:0005576">
    <property type="term" value="C:extracellular region"/>
    <property type="evidence" value="ECO:0007669"/>
    <property type="project" value="UniProtKB-SubCell"/>
</dbReference>
<feature type="region of interest" description="Disordered" evidence="4">
    <location>
        <begin position="1110"/>
        <end position="1137"/>
    </location>
</feature>
<dbReference type="InterPro" id="IPR051417">
    <property type="entry name" value="SDr/BOS_complex"/>
</dbReference>
<feature type="domain" description="SD-repeat containing protein B" evidence="7">
    <location>
        <begin position="2606"/>
        <end position="2726"/>
    </location>
</feature>
<dbReference type="EMBL" id="BIMR01000141">
    <property type="protein sequence ID" value="GCE76876.1"/>
    <property type="molecule type" value="Genomic_DNA"/>
</dbReference>
<comment type="subcellular location">
    <subcellularLocation>
        <location evidence="1">Secreted</location>
    </subcellularLocation>
</comment>
<dbReference type="SUPFAM" id="SSF117074">
    <property type="entry name" value="Hypothetical protein PA1324"/>
    <property type="match status" value="5"/>
</dbReference>
<feature type="domain" description="SD-repeat containing protein B" evidence="7">
    <location>
        <begin position="2172"/>
        <end position="2283"/>
    </location>
</feature>
<protein>
    <recommendedName>
        <fullName evidence="10">Gram-positive cocci surface proteins LPxTG domain-containing protein</fullName>
    </recommendedName>
</protein>
<organism evidence="8 9">
    <name type="scientific">Cellulomonas biazotea</name>
    <dbReference type="NCBI Taxonomy" id="1709"/>
    <lineage>
        <taxon>Bacteria</taxon>
        <taxon>Bacillati</taxon>
        <taxon>Actinomycetota</taxon>
        <taxon>Actinomycetes</taxon>
        <taxon>Micrococcales</taxon>
        <taxon>Cellulomonadaceae</taxon>
        <taxon>Cellulomonas</taxon>
    </lineage>
</organism>
<accession>A0A402DS23</accession>
<evidence type="ECO:0000256" key="3">
    <source>
        <dbReference type="ARBA" id="ARBA00022729"/>
    </source>
</evidence>
<dbReference type="InterPro" id="IPR033764">
    <property type="entry name" value="Sdr_B"/>
</dbReference>
<evidence type="ECO:0000313" key="8">
    <source>
        <dbReference type="EMBL" id="GCE76876.1"/>
    </source>
</evidence>
<dbReference type="PANTHER" id="PTHR23303:SF15">
    <property type="entry name" value="COLOSSIN-A"/>
    <property type="match status" value="1"/>
</dbReference>
<feature type="region of interest" description="Disordered" evidence="4">
    <location>
        <begin position="2527"/>
        <end position="2560"/>
    </location>
</feature>
<dbReference type="GO" id="GO:0005975">
    <property type="term" value="P:carbohydrate metabolic process"/>
    <property type="evidence" value="ECO:0007669"/>
    <property type="project" value="UniProtKB-ARBA"/>
</dbReference>
<feature type="compositionally biased region" description="Polar residues" evidence="4">
    <location>
        <begin position="2418"/>
        <end position="2428"/>
    </location>
</feature>
<keyword evidence="9" id="KW-1185">Reference proteome</keyword>
<evidence type="ECO:0000256" key="4">
    <source>
        <dbReference type="SAM" id="MobiDB-lite"/>
    </source>
</evidence>
<dbReference type="InterPro" id="IPR001434">
    <property type="entry name" value="OmcB-like_DUF11"/>
</dbReference>
<proteinExistence type="predicted"/>
<comment type="caution">
    <text evidence="8">The sequence shown here is derived from an EMBL/GenBank/DDBJ whole genome shotgun (WGS) entry which is preliminary data.</text>
</comment>
<evidence type="ECO:0000259" key="7">
    <source>
        <dbReference type="Pfam" id="PF17210"/>
    </source>
</evidence>
<dbReference type="NCBIfam" id="TIGR01451">
    <property type="entry name" value="B_ant_repeat"/>
    <property type="match status" value="2"/>
</dbReference>
<feature type="domain" description="DUF11" evidence="6">
    <location>
        <begin position="2738"/>
        <end position="2848"/>
    </location>
</feature>
<feature type="compositionally biased region" description="Gly residues" evidence="4">
    <location>
        <begin position="2542"/>
        <end position="2560"/>
    </location>
</feature>
<dbReference type="InterPro" id="IPR013783">
    <property type="entry name" value="Ig-like_fold"/>
</dbReference>
<dbReference type="PANTHER" id="PTHR23303">
    <property type="entry name" value="CARBOXYPEPTIDASE REGULATORY REGION-CONTAINING"/>
    <property type="match status" value="1"/>
</dbReference>
<feature type="domain" description="SD-repeat containing protein B" evidence="7">
    <location>
        <begin position="2022"/>
        <end position="2122"/>
    </location>
</feature>
<keyword evidence="2" id="KW-0964">Secreted</keyword>
<evidence type="ECO:0000256" key="5">
    <source>
        <dbReference type="SAM" id="Phobius"/>
    </source>
</evidence>
<dbReference type="Gene3D" id="2.60.40.10">
    <property type="entry name" value="Immunoglobulins"/>
    <property type="match status" value="5"/>
</dbReference>
<feature type="domain" description="SD-repeat containing protein B" evidence="7">
    <location>
        <begin position="2321"/>
        <end position="2443"/>
    </location>
</feature>
<keyword evidence="5" id="KW-1133">Transmembrane helix</keyword>
<keyword evidence="3" id="KW-0732">Signal</keyword>
<feature type="transmembrane region" description="Helical" evidence="5">
    <location>
        <begin position="2887"/>
        <end position="2908"/>
    </location>
</feature>
<dbReference type="RefSeq" id="WP_130781479.1">
    <property type="nucleotide sequence ID" value="NZ_BIMR01000141.1"/>
</dbReference>
<feature type="domain" description="SD-repeat containing protein B" evidence="7">
    <location>
        <begin position="2448"/>
        <end position="2540"/>
    </location>
</feature>
<dbReference type="InterPro" id="IPR047589">
    <property type="entry name" value="DUF11_rpt"/>
</dbReference>
<evidence type="ECO:0008006" key="10">
    <source>
        <dbReference type="Google" id="ProtNLM"/>
    </source>
</evidence>
<evidence type="ECO:0000313" key="9">
    <source>
        <dbReference type="Proteomes" id="UP000289954"/>
    </source>
</evidence>
<evidence type="ECO:0000256" key="2">
    <source>
        <dbReference type="ARBA" id="ARBA00022525"/>
    </source>
</evidence>
<keyword evidence="5" id="KW-0812">Transmembrane</keyword>
<dbReference type="Pfam" id="PF01345">
    <property type="entry name" value="DUF11"/>
    <property type="match status" value="1"/>
</dbReference>
<evidence type="ECO:0000259" key="6">
    <source>
        <dbReference type="Pfam" id="PF01345"/>
    </source>
</evidence>
<name>A0A402DS23_9CELL</name>
<dbReference type="Proteomes" id="UP000289954">
    <property type="component" value="Unassembled WGS sequence"/>
</dbReference>
<keyword evidence="5" id="KW-0472">Membrane</keyword>
<evidence type="ECO:0000256" key="1">
    <source>
        <dbReference type="ARBA" id="ARBA00004613"/>
    </source>
</evidence>
<gene>
    <name evidence="8" type="ORF">CBZ_19320</name>
</gene>
<sequence length="2913" mass="294715">MPGHAAPPSVRPRRPRVTRWLSRAVRGRRPLAAALVLALTAPLAAVTGVVGAQAAPTSAPLVVEQLEVTGGATLTSPQPAASPSYARDTSWTAGDSAATVELAASYRCASDTLHCPGAAATFVLDRLRLDAAVAVPGGLDVDPVIAYWADAAATVPAATFASAVAFTVEFREPLDGGGTGLVAGTTGTLAVRTKVVAPTAGGPQTGSAVVTTVPAADGALPSRVRVSTEFPVSLATTTTLSWAKDGYLSGVDAGADSPTNTATVTSTLTGDPADALTVSWPAAPATRPAAGTVGMLTDLTSAVVSTWPTGAAQVQVTGWRWTGPSSAPAQVDLGTVLAPTGGATATGDLLAALTTADRAALTGLRLVFTAADGSTIPTGTASVLTVDVREHGSVDSTPVPRGGSADYVTDAPAGAFDAASDLNTLTVTASAATVARRGTQTSVETSQSRAFRVSDPRAYAGSATTLVPLAGGTLYGGGFVLGTSSGTNWSRRAVEELVVQVRPDQADVTATNGLLDPDLPAVDARTFGSGLTFAGFGAARDGGGTGPAADGSGASLVGLAGTGAVVTLRVTASSGTPVPFVLDAEDPTPALPTTPGDLGLTAWSQVTGFTVTVDGGGAVVPMGASVTVPYLLRSATSASPQTYANHTRATTRLGSDTSRVLPRTARSGNRPVTAATVAVAVPTVGVEGGKEVVEPYVSTTAGSTVQTVLTATARPGGSNHLPDTLVVEDSARATSGSTTATAWWNILQPTSIRPQAGTVTVVDYYTTVVSGVPQWTRYSDDLTTLVGADTWRGFRVTSTRTDGEPFTDRESVRTAVTFAVRTTPLAAWPGDRVLRNVATVTSTRVVEGFTVTSTPYPVTDRTTGVVPGVGGTPALVKHLASPRSGVEGMAGTNVATLTWGTAGTQQGSVVVADGNGLADGVATPSTGRADSFWDTLDLTRVRPITSGDVASPGSAYDPYLVFDAVADVQVFDVTDGQWHSLATHELSGGVWGLKAGARSDVTFGGTVATGDFPYRGSFPGVTIQPVLRERVGGVRLVYAPRTDAERAANVPTDWRTALPAVPDGVVAPTPGLAREVQLEVALRDRSRFDGTPVNDAFAYTGGTDAGRVTNSGRVTGWTGDDGTGSATDLGGPVNGADDRTFRVTPASLGVSIDKTWLRDANGEPLTTSELGRLGLPVGAGAPDSEYPTATVTVTARSTSSTRVDAFTVTEPAGIDAPGAVLGADDPFARFAMTDLVTITDLAGSGATSTDVVLYRAGPGGTVTEDPVLTRAAALALPAGDLVDIVGVQVRYRGRIAVNATATLQVGTRLLAQGRVDGEAPQDVLADRGDLTVVDVARATVEDARVCANETGTTTPIATCTTTAPLSRDDDAQVTVHEPDVEAFPALAVSPADVQRDAADPAVAVTLSAQNFGLSEADELLVTDADARFFNAVAAETVRLDRLPSGAEEAELEVVLADGTLDVGPYGTYTGTLAWQSFGIRTALGSTWDLAALAAAEGATADDVVAVRVRFRSTAGSRIAAPGQGFGQAVLDGRLREELRTGGLPSALGAADWTFRGDAELTANPGESVRGRVSNRVSATAIRGGLAAAENWTSVVPVAVHAGAATVDLQKTELDVQGRKPGDAVQYRITVRNTASGTTAADLTGLVVTDVLPEDGSLEYGTAPGGGSPWQVQGLGGGPSPIGDPTVTVVDGTVRFAWDDDDRLAAGAGVEVLLWLTVSRDLSTSTVVNAALATSANRPPVAAPTGADGGTACRAGTYDATSATCRVTAAALTIGGANVYVSEEWVRAAGASSAVRTVGGAAACTPRGAGAGDRDWYRYPCAVVTEAGATTQWQVQVTSRATVGTDRLEIVDMLSQVGDYAAMDARAGSSRGSAWRPVWDGVVPAVVAAPVGATAEIYTTTADYRSGGLAPSSDFDPVPGTWSSTPLTPGSTVPAAVAARVTGFKVVLRFAAGDLLSSGESVRLQWAMRTPLSGATSSTDTWNSFAFRVPANPAAGRPLDVMSVPLKAGARFMPASTTDPLVAVGDRVWLDTDRDGIQDPGEPGVGGVVVDVYQGTGAGATWVAEATTDATGEYLVDGLPAGTYELRLTLPPAVAALHRFTADGEGADDVDSDAVPDGAATAVISPVVLPAAISGTTVAVADMPTAWQTAHAGLAATFVDTTRDGGLQRRWLAVGDRVWFDVNRDGRQDLGEDPVPGVTVRLLDATTDALVATTTTAPDGSYAFGRLEPGTYVVEVRLPASLSSRWTFTAPGVGAGDGDSDPVAVTGAVGRTAPFTLTEGAGGRMVAAGSLPTLTAWSDLAAGDAEYADPTLDAGLAERPVTVGDRVWVDLDGDGVQDAGEPGLAGVVLTLSAGTTPGGPAVTDAAGATVGTVTTDAGGAYAFTGLLPGTYTVAVDPVASAGVLEAFRESPTGGPDPATDSSAGSSTSRALLGGEQDTTLDFGFRPLRALGDTVWFDVDRDGVQDDGEPGMPGVTVRLLDDATSAELATTTTDADGRYRFDLLEPGAYRVQVELTGADAARYTFTTTGAGTAAGADSDVEQDGVGGSAAGPGAGSGSGAGAGVVATTRTVTVGPGQPGERATTAADGLVATLVDPTWDAGVVERTVQVGHVVWFDEDEDGLQGADEPGLPGVVLTLTTPDGRAVTDATGTPVGPATTDADGRYTFTGLLPGRYVVAVDRIASATALRGYAPTTAEVGADRALDSSTWTVTSALLVGGEQDTTLDFGLVLADDVQLALRKTAVARDGDLVTWEVTVASTGTQDAYAGFTVVDTLPAGMAYVSGSGDGFVCATGTGTGTGVAPAPTAGTGDRVVTCRLDGPLASGDTATLRVVTRLTDPRADVANTATVTTAGHGYLFEVAGAESLAWSDAPPLPPAAPVVDLPRTGADVAGTGLLALLLLLLGGTLVVAVRRGRA</sequence>
<dbReference type="Pfam" id="PF17210">
    <property type="entry name" value="SdrD_B"/>
    <property type="match status" value="5"/>
</dbReference>
<feature type="region of interest" description="Disordered" evidence="4">
    <location>
        <begin position="2406"/>
        <end position="2429"/>
    </location>
</feature>
<reference evidence="8 9" key="1">
    <citation type="submission" date="2019-01" db="EMBL/GenBank/DDBJ databases">
        <title>Draft genome sequence of Cellulomonas takizawaensis strain TKZ-21.</title>
        <authorList>
            <person name="Yamamura H."/>
            <person name="Hayashi T."/>
            <person name="Hamada M."/>
            <person name="Serisawa Y."/>
            <person name="Matsuyama K."/>
            <person name="Nakagawa Y."/>
            <person name="Otoguro M."/>
            <person name="Yanagida F."/>
            <person name="Hayakawa M."/>
        </authorList>
    </citation>
    <scope>NUCLEOTIDE SEQUENCE [LARGE SCALE GENOMIC DNA]</scope>
    <source>
        <strain evidence="8 9">NBRC12680</strain>
    </source>
</reference>